<sequence length="169" mass="16148">MGELIVHKLVRNGAAAATALAAALALTACGSGDGDGGKDGGASAAPSAAAPTGADAQGVSLAAAEGAWVGATDGKPVTLTVSKGGQAVVISEAHVCQGTAKEGAALTLTLTCKDGDTTRTSGTVRSADGTQLVVAWDSGRTDTLSKPAAGVLPSGLPSIPPLPSLPPQP</sequence>
<comment type="caution">
    <text evidence="2">The sequence shown here is derived from an EMBL/GenBank/DDBJ whole genome shotgun (WGS) entry which is preliminary data.</text>
</comment>
<protein>
    <submittedName>
        <fullName evidence="2">Uncharacterized protein</fullName>
    </submittedName>
</protein>
<proteinExistence type="predicted"/>
<dbReference type="STRING" id="936756.ATE80_05060"/>
<dbReference type="EMBL" id="LNSV01000007">
    <property type="protein sequence ID" value="KUH39920.1"/>
    <property type="molecule type" value="Genomic_DNA"/>
</dbReference>
<name>A0A117IX20_9ACTN</name>
<evidence type="ECO:0000313" key="3">
    <source>
        <dbReference type="Proteomes" id="UP000054011"/>
    </source>
</evidence>
<organism evidence="2 3">
    <name type="scientific">Streptomyces kanasensis</name>
    <dbReference type="NCBI Taxonomy" id="936756"/>
    <lineage>
        <taxon>Bacteria</taxon>
        <taxon>Bacillati</taxon>
        <taxon>Actinomycetota</taxon>
        <taxon>Actinomycetes</taxon>
        <taxon>Kitasatosporales</taxon>
        <taxon>Streptomycetaceae</taxon>
        <taxon>Streptomyces</taxon>
    </lineage>
</organism>
<keyword evidence="3" id="KW-1185">Reference proteome</keyword>
<evidence type="ECO:0000256" key="1">
    <source>
        <dbReference type="SAM" id="MobiDB-lite"/>
    </source>
</evidence>
<accession>A0A117IX20</accession>
<feature type="region of interest" description="Disordered" evidence="1">
    <location>
        <begin position="145"/>
        <end position="169"/>
    </location>
</feature>
<dbReference type="Proteomes" id="UP000054011">
    <property type="component" value="Unassembled WGS sequence"/>
</dbReference>
<reference evidence="2 3" key="1">
    <citation type="submission" date="2015-11" db="EMBL/GenBank/DDBJ databases">
        <title>Genome-wide analysis reveals the secondary metabolome in Streptomyces kanasensis ZX01.</title>
        <authorList>
            <person name="Zhang G."/>
            <person name="Han L."/>
            <person name="Feng J."/>
            <person name="Zhang X."/>
        </authorList>
    </citation>
    <scope>NUCLEOTIDE SEQUENCE [LARGE SCALE GENOMIC DNA]</scope>
    <source>
        <strain evidence="2 3">ZX01</strain>
    </source>
</reference>
<dbReference type="AlphaFoldDB" id="A0A117IX20"/>
<feature type="compositionally biased region" description="Pro residues" evidence="1">
    <location>
        <begin position="158"/>
        <end position="169"/>
    </location>
</feature>
<gene>
    <name evidence="2" type="ORF">ATE80_05060</name>
</gene>
<evidence type="ECO:0000313" key="2">
    <source>
        <dbReference type="EMBL" id="KUH39920.1"/>
    </source>
</evidence>